<protein>
    <submittedName>
        <fullName evidence="1">Uncharacterized protein</fullName>
    </submittedName>
</protein>
<proteinExistence type="predicted"/>
<evidence type="ECO:0000313" key="1">
    <source>
        <dbReference type="EMBL" id="DAE22028.1"/>
    </source>
</evidence>
<reference evidence="1" key="1">
    <citation type="journal article" date="2021" name="Proc. Natl. Acad. Sci. U.S.A.">
        <title>A Catalog of Tens of Thousands of Viruses from Human Metagenomes Reveals Hidden Associations with Chronic Diseases.</title>
        <authorList>
            <person name="Tisza M.J."/>
            <person name="Buck C.B."/>
        </authorList>
    </citation>
    <scope>NUCLEOTIDE SEQUENCE</scope>
    <source>
        <strain evidence="1">CtRnx2</strain>
    </source>
</reference>
<accession>A0A8S5QTQ4</accession>
<sequence>MTDNKLLETYLDNLLTFQALYTAAVFRLPRDPANEAKLVAQIKDQKTLICRRFSRNDKD</sequence>
<organism evidence="1">
    <name type="scientific">Podoviridae sp. ctRnx2</name>
    <dbReference type="NCBI Taxonomy" id="2826555"/>
    <lineage>
        <taxon>Viruses</taxon>
        <taxon>Duplodnaviria</taxon>
        <taxon>Heunggongvirae</taxon>
        <taxon>Uroviricota</taxon>
        <taxon>Caudoviricetes</taxon>
    </lineage>
</organism>
<name>A0A8S5QTQ4_9CAUD</name>
<dbReference type="EMBL" id="BK015724">
    <property type="protein sequence ID" value="DAE22028.1"/>
    <property type="molecule type" value="Genomic_DNA"/>
</dbReference>